<gene>
    <name evidence="8" type="ORF">M569_09086</name>
</gene>
<evidence type="ECO:0000259" key="6">
    <source>
        <dbReference type="PROSITE" id="PS50016"/>
    </source>
</evidence>
<keyword evidence="2 4" id="KW-0863">Zinc-finger</keyword>
<dbReference type="PANTHER" id="PTHR13793">
    <property type="entry name" value="PHD FINGER PROTEINS"/>
    <property type="match status" value="1"/>
</dbReference>
<protein>
    <recommendedName>
        <fullName evidence="10">PHD-type domain-containing protein</fullName>
    </recommendedName>
</protein>
<evidence type="ECO:0000313" key="8">
    <source>
        <dbReference type="EMBL" id="EPS65692.1"/>
    </source>
</evidence>
<feature type="non-terminal residue" evidence="8">
    <location>
        <position position="1"/>
    </location>
</feature>
<dbReference type="Proteomes" id="UP000015453">
    <property type="component" value="Unassembled WGS sequence"/>
</dbReference>
<keyword evidence="3" id="KW-0862">Zinc</keyword>
<dbReference type="Pfam" id="PF00628">
    <property type="entry name" value="PHD"/>
    <property type="match status" value="1"/>
</dbReference>
<feature type="domain" description="PHD-type" evidence="7">
    <location>
        <begin position="196"/>
        <end position="311"/>
    </location>
</feature>
<dbReference type="InterPro" id="IPR013083">
    <property type="entry name" value="Znf_RING/FYVE/PHD"/>
</dbReference>
<keyword evidence="1" id="KW-0479">Metal-binding</keyword>
<dbReference type="EMBL" id="AUSU01004096">
    <property type="protein sequence ID" value="EPS65692.1"/>
    <property type="molecule type" value="Genomic_DNA"/>
</dbReference>
<accession>S8E043</accession>
<dbReference type="PROSITE" id="PS50016">
    <property type="entry name" value="ZF_PHD_2"/>
    <property type="match status" value="1"/>
</dbReference>
<sequence length="331" mass="36512">HLLPPLKRYNRLMMENSDGGFSEKRRRDSSCLPAKKRRRVSVESTPSLTEYSSYCLPAKKRVWGIRPSDLDLLSESPFCSEEICLKSGPHSGDLNLESDSHSGEFNLESDPHSGEPNLESSPHSEPPLDSDDDDDGIVCAVCGSTDGDPTDPIVFCDGCDLTVHSTCYGHPLKTSIPEGDWFCAQCLSQPKQPPPPPSCCLCPAPGGASKPTTDGRWAHLVCSIYVPEVFFSDPENREGIDCRRVTRWDAKNCYLCGSNNGCVIDCSEPKCPLSFHVTCGVKHELTMEFRQGKKNSGRGGGIVTSFCRSHTDLWKKQEHTGRFKIVARNND</sequence>
<feature type="region of interest" description="Disordered" evidence="5">
    <location>
        <begin position="17"/>
        <end position="43"/>
    </location>
</feature>
<comment type="caution">
    <text evidence="8">The sequence shown here is derived from an EMBL/GenBank/DDBJ whole genome shotgun (WGS) entry which is preliminary data.</text>
</comment>
<dbReference type="Gene3D" id="3.30.40.10">
    <property type="entry name" value="Zinc/RING finger domain, C3HC4 (zinc finger)"/>
    <property type="match status" value="2"/>
</dbReference>
<evidence type="ECO:0000256" key="4">
    <source>
        <dbReference type="PROSITE-ProRule" id="PRU00146"/>
    </source>
</evidence>
<dbReference type="InterPro" id="IPR011011">
    <property type="entry name" value="Znf_FYVE_PHD"/>
</dbReference>
<evidence type="ECO:0000256" key="5">
    <source>
        <dbReference type="SAM" id="MobiDB-lite"/>
    </source>
</evidence>
<evidence type="ECO:0000256" key="1">
    <source>
        <dbReference type="ARBA" id="ARBA00022723"/>
    </source>
</evidence>
<name>S8E043_9LAMI</name>
<dbReference type="InterPro" id="IPR019787">
    <property type="entry name" value="Znf_PHD-finger"/>
</dbReference>
<dbReference type="SUPFAM" id="SSF57903">
    <property type="entry name" value="FYVE/PHD zinc finger"/>
    <property type="match status" value="1"/>
</dbReference>
<dbReference type="OrthoDB" id="20839at2759"/>
<dbReference type="InterPro" id="IPR001965">
    <property type="entry name" value="Znf_PHD"/>
</dbReference>
<evidence type="ECO:0008006" key="10">
    <source>
        <dbReference type="Google" id="ProtNLM"/>
    </source>
</evidence>
<evidence type="ECO:0000256" key="2">
    <source>
        <dbReference type="ARBA" id="ARBA00022771"/>
    </source>
</evidence>
<evidence type="ECO:0000313" key="9">
    <source>
        <dbReference type="Proteomes" id="UP000015453"/>
    </source>
</evidence>
<dbReference type="GO" id="GO:0005634">
    <property type="term" value="C:nucleus"/>
    <property type="evidence" value="ECO:0007669"/>
    <property type="project" value="UniProtKB-ARBA"/>
</dbReference>
<dbReference type="GO" id="GO:0008270">
    <property type="term" value="F:zinc ion binding"/>
    <property type="evidence" value="ECO:0007669"/>
    <property type="project" value="UniProtKB-KW"/>
</dbReference>
<dbReference type="PROSITE" id="PS01359">
    <property type="entry name" value="ZF_PHD_1"/>
    <property type="match status" value="1"/>
</dbReference>
<dbReference type="CDD" id="cd15492">
    <property type="entry name" value="PHD_BRPF_JADE_like"/>
    <property type="match status" value="1"/>
</dbReference>
<dbReference type="InterPro" id="IPR034732">
    <property type="entry name" value="EPHD"/>
</dbReference>
<reference evidence="8 9" key="1">
    <citation type="journal article" date="2013" name="BMC Genomics">
        <title>The miniature genome of a carnivorous plant Genlisea aurea contains a low number of genes and short non-coding sequences.</title>
        <authorList>
            <person name="Leushkin E.V."/>
            <person name="Sutormin R.A."/>
            <person name="Nabieva E.R."/>
            <person name="Penin A.A."/>
            <person name="Kondrashov A.S."/>
            <person name="Logacheva M.D."/>
        </authorList>
    </citation>
    <scope>NUCLEOTIDE SEQUENCE [LARGE SCALE GENOMIC DNA]</scope>
</reference>
<dbReference type="PANTHER" id="PTHR13793:SF148">
    <property type="entry name" value="RING_FYVE_PHD ZINC FINGER SUPERFAMILY PROTEIN"/>
    <property type="match status" value="1"/>
</dbReference>
<dbReference type="InterPro" id="IPR019786">
    <property type="entry name" value="Zinc_finger_PHD-type_CS"/>
</dbReference>
<dbReference type="PROSITE" id="PS51805">
    <property type="entry name" value="EPHD"/>
    <property type="match status" value="1"/>
</dbReference>
<dbReference type="Pfam" id="PF13832">
    <property type="entry name" value="zf-HC5HC2H_2"/>
    <property type="match status" value="1"/>
</dbReference>
<dbReference type="AlphaFoldDB" id="S8E043"/>
<feature type="region of interest" description="Disordered" evidence="5">
    <location>
        <begin position="95"/>
        <end position="131"/>
    </location>
</feature>
<evidence type="ECO:0000256" key="3">
    <source>
        <dbReference type="ARBA" id="ARBA00022833"/>
    </source>
</evidence>
<proteinExistence type="predicted"/>
<organism evidence="8 9">
    <name type="scientific">Genlisea aurea</name>
    <dbReference type="NCBI Taxonomy" id="192259"/>
    <lineage>
        <taxon>Eukaryota</taxon>
        <taxon>Viridiplantae</taxon>
        <taxon>Streptophyta</taxon>
        <taxon>Embryophyta</taxon>
        <taxon>Tracheophyta</taxon>
        <taxon>Spermatophyta</taxon>
        <taxon>Magnoliopsida</taxon>
        <taxon>eudicotyledons</taxon>
        <taxon>Gunneridae</taxon>
        <taxon>Pentapetalae</taxon>
        <taxon>asterids</taxon>
        <taxon>lamiids</taxon>
        <taxon>Lamiales</taxon>
        <taxon>Lentibulariaceae</taxon>
        <taxon>Genlisea</taxon>
    </lineage>
</organism>
<dbReference type="InterPro" id="IPR050701">
    <property type="entry name" value="Histone_Mod_Regulator"/>
</dbReference>
<dbReference type="SMART" id="SM00249">
    <property type="entry name" value="PHD"/>
    <property type="match status" value="2"/>
</dbReference>
<dbReference type="GO" id="GO:0006357">
    <property type="term" value="P:regulation of transcription by RNA polymerase II"/>
    <property type="evidence" value="ECO:0007669"/>
    <property type="project" value="TreeGrafter"/>
</dbReference>
<evidence type="ECO:0000259" key="7">
    <source>
        <dbReference type="PROSITE" id="PS51805"/>
    </source>
</evidence>
<keyword evidence="9" id="KW-1185">Reference proteome</keyword>
<feature type="domain" description="PHD-type" evidence="6">
    <location>
        <begin position="136"/>
        <end position="189"/>
    </location>
</feature>